<evidence type="ECO:0000256" key="1">
    <source>
        <dbReference type="SAM" id="MobiDB-lite"/>
    </source>
</evidence>
<evidence type="ECO:0000313" key="2">
    <source>
        <dbReference type="EMBL" id="KAJ7767405.1"/>
    </source>
</evidence>
<dbReference type="Proteomes" id="UP001215280">
    <property type="component" value="Unassembled WGS sequence"/>
</dbReference>
<gene>
    <name evidence="2" type="ORF">DFH07DRAFT_954911</name>
</gene>
<comment type="caution">
    <text evidence="2">The sequence shown here is derived from an EMBL/GenBank/DDBJ whole genome shotgun (WGS) entry which is preliminary data.</text>
</comment>
<organism evidence="2 3">
    <name type="scientific">Mycena maculata</name>
    <dbReference type="NCBI Taxonomy" id="230809"/>
    <lineage>
        <taxon>Eukaryota</taxon>
        <taxon>Fungi</taxon>
        <taxon>Dikarya</taxon>
        <taxon>Basidiomycota</taxon>
        <taxon>Agaricomycotina</taxon>
        <taxon>Agaricomycetes</taxon>
        <taxon>Agaricomycetidae</taxon>
        <taxon>Agaricales</taxon>
        <taxon>Marasmiineae</taxon>
        <taxon>Mycenaceae</taxon>
        <taxon>Mycena</taxon>
    </lineage>
</organism>
<dbReference type="AlphaFoldDB" id="A0AAD7JM06"/>
<protein>
    <submittedName>
        <fullName evidence="2">Uncharacterized protein</fullName>
    </submittedName>
</protein>
<sequence>MQSQNPSHYREHTRQQDGWTFLAPEPELPPPYTPDAPPVTPASAVPAGITLTFQIPTNSNTIGAPPITQTKKYGRNVPFAITFMEICNVMGVDPASACLSYKWDKEGHNVPTRQLANTFDWEDCLTAGIGMTQRARTRQVTCIIKNLNLPIETASAVNSTGTKRKSAASDNSAGRRTFDFTKEYRALKAHLHCAKHKDQYCYVSPVDGHHHRVEPDNVLLWAKEISVGHATVECPPENIVFQELFLPARKKAHTTNAETLTSRNRYIPTIHVTVNTGSSGGNVSPLRRSPLATIMSASANRNNIDVPTSLYRSQSLSLGGDENSLTDPIRFPPVTDILQLIDNSGMFEDSTVLTFPAIIFADALHDWQITHVDQVPLLDADFYVQQTDMPRQLAELFIEESIAAIGRAQKGKSSA</sequence>
<proteinExistence type="predicted"/>
<feature type="region of interest" description="Disordered" evidence="1">
    <location>
        <begin position="1"/>
        <end position="41"/>
    </location>
</feature>
<keyword evidence="3" id="KW-1185">Reference proteome</keyword>
<evidence type="ECO:0000313" key="3">
    <source>
        <dbReference type="Proteomes" id="UP001215280"/>
    </source>
</evidence>
<dbReference type="EMBL" id="JARJLG010000030">
    <property type="protein sequence ID" value="KAJ7767405.1"/>
    <property type="molecule type" value="Genomic_DNA"/>
</dbReference>
<feature type="compositionally biased region" description="Pro residues" evidence="1">
    <location>
        <begin position="26"/>
        <end position="40"/>
    </location>
</feature>
<name>A0AAD7JM06_9AGAR</name>
<accession>A0AAD7JM06</accession>
<reference evidence="2" key="1">
    <citation type="submission" date="2023-03" db="EMBL/GenBank/DDBJ databases">
        <title>Massive genome expansion in bonnet fungi (Mycena s.s.) driven by repeated elements and novel gene families across ecological guilds.</title>
        <authorList>
            <consortium name="Lawrence Berkeley National Laboratory"/>
            <person name="Harder C.B."/>
            <person name="Miyauchi S."/>
            <person name="Viragh M."/>
            <person name="Kuo A."/>
            <person name="Thoen E."/>
            <person name="Andreopoulos B."/>
            <person name="Lu D."/>
            <person name="Skrede I."/>
            <person name="Drula E."/>
            <person name="Henrissat B."/>
            <person name="Morin E."/>
            <person name="Kohler A."/>
            <person name="Barry K."/>
            <person name="LaButti K."/>
            <person name="Morin E."/>
            <person name="Salamov A."/>
            <person name="Lipzen A."/>
            <person name="Mereny Z."/>
            <person name="Hegedus B."/>
            <person name="Baldrian P."/>
            <person name="Stursova M."/>
            <person name="Weitz H."/>
            <person name="Taylor A."/>
            <person name="Grigoriev I.V."/>
            <person name="Nagy L.G."/>
            <person name="Martin F."/>
            <person name="Kauserud H."/>
        </authorList>
    </citation>
    <scope>NUCLEOTIDE SEQUENCE</scope>
    <source>
        <strain evidence="2">CBHHK188m</strain>
    </source>
</reference>